<proteinExistence type="predicted"/>
<sequence length="113" mass="12998">MIFRIVENMGDDVARDKVANRLAVRDRFLASCLRRLLEFEIALRNFFRILTNQQLMQVLQIGQRCSCDQLAVPVPTFLPAFLAERPSARLPELNRLTNCSKPWIGSGLQKRNP</sequence>
<organism evidence="1 2">
    <name type="scientific">Paraburkholderia fungorum</name>
    <dbReference type="NCBI Taxonomy" id="134537"/>
    <lineage>
        <taxon>Bacteria</taxon>
        <taxon>Pseudomonadati</taxon>
        <taxon>Pseudomonadota</taxon>
        <taxon>Betaproteobacteria</taxon>
        <taxon>Burkholderiales</taxon>
        <taxon>Burkholderiaceae</taxon>
        <taxon>Paraburkholderia</taxon>
    </lineage>
</organism>
<dbReference type="KEGG" id="bfn:OI25_6257"/>
<name>A0AAU8TFW0_9BURK</name>
<protein>
    <submittedName>
        <fullName evidence="1">Uncharacterized protein</fullName>
    </submittedName>
</protein>
<gene>
    <name evidence="1" type="ORF">OI25_6257</name>
</gene>
<dbReference type="Proteomes" id="UP000032614">
    <property type="component" value="Chromosome 2"/>
</dbReference>
<dbReference type="AlphaFoldDB" id="A0AAU8TFW0"/>
<dbReference type="EMBL" id="CP010027">
    <property type="protein sequence ID" value="AJZ62827.1"/>
    <property type="molecule type" value="Genomic_DNA"/>
</dbReference>
<evidence type="ECO:0000313" key="1">
    <source>
        <dbReference type="EMBL" id="AJZ62827.1"/>
    </source>
</evidence>
<accession>A0AAU8TFW0</accession>
<reference evidence="1 2" key="1">
    <citation type="journal article" date="2015" name="Genome Announc.">
        <title>Complete genome sequences for 59 burkholderia isolates, both pathogenic and near neighbor.</title>
        <authorList>
            <person name="Johnson S.L."/>
            <person name="Bishop-Lilly K.A."/>
            <person name="Ladner J.T."/>
            <person name="Daligault H.E."/>
            <person name="Davenport K.W."/>
            <person name="Jaissle J."/>
            <person name="Frey K.G."/>
            <person name="Koroleva G.I."/>
            <person name="Bruce D.C."/>
            <person name="Coyne S.R."/>
            <person name="Broomall S.M."/>
            <person name="Li P.E."/>
            <person name="Teshima H."/>
            <person name="Gibbons H.S."/>
            <person name="Palacios G.F."/>
            <person name="Rosenzweig C.N."/>
            <person name="Redden C.L."/>
            <person name="Xu Y."/>
            <person name="Minogue T.D."/>
            <person name="Chain P.S."/>
        </authorList>
    </citation>
    <scope>NUCLEOTIDE SEQUENCE [LARGE SCALE GENOMIC DNA]</scope>
    <source>
        <strain evidence="1 2">ATCC BAA-463</strain>
    </source>
</reference>
<evidence type="ECO:0000313" key="2">
    <source>
        <dbReference type="Proteomes" id="UP000032614"/>
    </source>
</evidence>